<comment type="caution">
    <text evidence="1">The sequence shown here is derived from an EMBL/GenBank/DDBJ whole genome shotgun (WGS) entry which is preliminary data.</text>
</comment>
<name>A0AAN9XIA8_PSOTE</name>
<accession>A0AAN9XIA8</accession>
<evidence type="ECO:0000313" key="2">
    <source>
        <dbReference type="Proteomes" id="UP001386955"/>
    </source>
</evidence>
<organism evidence="1 2">
    <name type="scientific">Psophocarpus tetragonolobus</name>
    <name type="common">Winged bean</name>
    <name type="synonym">Dolichos tetragonolobus</name>
    <dbReference type="NCBI Taxonomy" id="3891"/>
    <lineage>
        <taxon>Eukaryota</taxon>
        <taxon>Viridiplantae</taxon>
        <taxon>Streptophyta</taxon>
        <taxon>Embryophyta</taxon>
        <taxon>Tracheophyta</taxon>
        <taxon>Spermatophyta</taxon>
        <taxon>Magnoliopsida</taxon>
        <taxon>eudicotyledons</taxon>
        <taxon>Gunneridae</taxon>
        <taxon>Pentapetalae</taxon>
        <taxon>rosids</taxon>
        <taxon>fabids</taxon>
        <taxon>Fabales</taxon>
        <taxon>Fabaceae</taxon>
        <taxon>Papilionoideae</taxon>
        <taxon>50 kb inversion clade</taxon>
        <taxon>NPAAA clade</taxon>
        <taxon>indigoferoid/millettioid clade</taxon>
        <taxon>Phaseoleae</taxon>
        <taxon>Psophocarpus</taxon>
    </lineage>
</organism>
<proteinExistence type="predicted"/>
<keyword evidence="2" id="KW-1185">Reference proteome</keyword>
<dbReference type="EMBL" id="JAYMYS010000005">
    <property type="protein sequence ID" value="KAK7393081.1"/>
    <property type="molecule type" value="Genomic_DNA"/>
</dbReference>
<sequence length="235" mass="26540">MLVLFMHHRNFALALCVGIVNHTKCGRKPSRIVNRDQMSFVELENDQETQLVEPVVSRILGTREFVGTEDVVAGGDGSVEAELRPSLEVDLVSSRAEETVGPVQGSINMSLHVADDSSKVVALGSDQKRCWVLVLNKESEEEGNANKALRVTHLLDEYKCPYSIFVSKALERYGVDTSNEAREFTKDVYFVKDKALKMMKLIKIDEGWMTKKEMQLEDESMEPKLLTPFEEMILK</sequence>
<dbReference type="AlphaFoldDB" id="A0AAN9XIA8"/>
<gene>
    <name evidence="1" type="ORF">VNO78_21533</name>
</gene>
<dbReference type="Proteomes" id="UP001386955">
    <property type="component" value="Unassembled WGS sequence"/>
</dbReference>
<protein>
    <submittedName>
        <fullName evidence="1">Uncharacterized protein</fullName>
    </submittedName>
</protein>
<evidence type="ECO:0000313" key="1">
    <source>
        <dbReference type="EMBL" id="KAK7393081.1"/>
    </source>
</evidence>
<reference evidence="1 2" key="1">
    <citation type="submission" date="2024-01" db="EMBL/GenBank/DDBJ databases">
        <title>The genomes of 5 underutilized Papilionoideae crops provide insights into root nodulation and disease resistanc.</title>
        <authorList>
            <person name="Jiang F."/>
        </authorList>
    </citation>
    <scope>NUCLEOTIDE SEQUENCE [LARGE SCALE GENOMIC DNA]</scope>
    <source>
        <strain evidence="1">DUOXIRENSHENG_FW03</strain>
        <tissue evidence="1">Leaves</tissue>
    </source>
</reference>